<feature type="domain" description="Fibronectin type-III" evidence="15">
    <location>
        <begin position="604"/>
        <end position="702"/>
    </location>
</feature>
<dbReference type="GO" id="GO:0007156">
    <property type="term" value="P:homophilic cell adhesion via plasma membrane adhesion molecules"/>
    <property type="evidence" value="ECO:0007669"/>
    <property type="project" value="TreeGrafter"/>
</dbReference>
<dbReference type="PANTHER" id="PTHR13817">
    <property type="entry name" value="TITIN"/>
    <property type="match status" value="1"/>
</dbReference>
<proteinExistence type="predicted"/>
<evidence type="ECO:0000256" key="3">
    <source>
        <dbReference type="ARBA" id="ARBA00022475"/>
    </source>
</evidence>
<dbReference type="InterPro" id="IPR050964">
    <property type="entry name" value="Striated_Muscle_Regulatory"/>
</dbReference>
<dbReference type="PANTHER" id="PTHR13817:SF166">
    <property type="entry name" value="NEURONAL IGCAM-RELATED"/>
    <property type="match status" value="1"/>
</dbReference>
<comment type="subcellular location">
    <subcellularLocation>
        <location evidence="2">Cell membrane</location>
    </subcellularLocation>
    <subcellularLocation>
        <location evidence="1">Membrane</location>
        <topology evidence="1">Single-pass membrane protein</topology>
    </subcellularLocation>
</comment>
<evidence type="ECO:0000256" key="1">
    <source>
        <dbReference type="ARBA" id="ARBA00004167"/>
    </source>
</evidence>
<dbReference type="InterPro" id="IPR056754">
    <property type="entry name" value="DSCAM/DSCAML_C"/>
</dbReference>
<evidence type="ECO:0000313" key="17">
    <source>
        <dbReference type="Proteomes" id="UP000198287"/>
    </source>
</evidence>
<keyword evidence="3" id="KW-1003">Cell membrane</keyword>
<dbReference type="SMART" id="SM00408">
    <property type="entry name" value="IGc2"/>
    <property type="match status" value="4"/>
</dbReference>
<dbReference type="PROSITE" id="PS50853">
    <property type="entry name" value="FN3"/>
    <property type="match status" value="6"/>
</dbReference>
<dbReference type="OrthoDB" id="5969272at2759"/>
<feature type="domain" description="Fibronectin type-III" evidence="15">
    <location>
        <begin position="400"/>
        <end position="499"/>
    </location>
</feature>
<dbReference type="GO" id="GO:0045202">
    <property type="term" value="C:synapse"/>
    <property type="evidence" value="ECO:0007669"/>
    <property type="project" value="TreeGrafter"/>
</dbReference>
<dbReference type="InterPro" id="IPR003961">
    <property type="entry name" value="FN3_dom"/>
</dbReference>
<dbReference type="FunFam" id="2.60.40.10:FF:000093">
    <property type="entry name" value="Down syndrome cell adhesion molecule, isoform B"/>
    <property type="match status" value="1"/>
</dbReference>
<keyword evidence="7" id="KW-0130">Cell adhesion</keyword>
<keyword evidence="8 13" id="KW-1133">Transmembrane helix</keyword>
<dbReference type="CDD" id="cd00063">
    <property type="entry name" value="FN3"/>
    <property type="match status" value="5"/>
</dbReference>
<dbReference type="InterPro" id="IPR013098">
    <property type="entry name" value="Ig_I-set"/>
</dbReference>
<dbReference type="SUPFAM" id="SSF48726">
    <property type="entry name" value="Immunoglobulin"/>
    <property type="match status" value="4"/>
</dbReference>
<evidence type="ECO:0000259" key="15">
    <source>
        <dbReference type="PROSITE" id="PS50853"/>
    </source>
</evidence>
<dbReference type="Proteomes" id="UP000198287">
    <property type="component" value="Unassembled WGS sequence"/>
</dbReference>
<dbReference type="SUPFAM" id="SSF49265">
    <property type="entry name" value="Fibronectin type III"/>
    <property type="match status" value="3"/>
</dbReference>
<dbReference type="GO" id="GO:0005886">
    <property type="term" value="C:plasma membrane"/>
    <property type="evidence" value="ECO:0007669"/>
    <property type="project" value="UniProtKB-SubCell"/>
</dbReference>
<dbReference type="Pfam" id="PF13927">
    <property type="entry name" value="Ig_3"/>
    <property type="match status" value="2"/>
</dbReference>
<accession>A0A226EYH0</accession>
<dbReference type="InterPro" id="IPR003599">
    <property type="entry name" value="Ig_sub"/>
</dbReference>
<feature type="transmembrane region" description="Helical" evidence="13">
    <location>
        <begin position="1008"/>
        <end position="1030"/>
    </location>
</feature>
<evidence type="ECO:0000256" key="9">
    <source>
        <dbReference type="ARBA" id="ARBA00023136"/>
    </source>
</evidence>
<dbReference type="Pfam" id="PF07679">
    <property type="entry name" value="I-set"/>
    <property type="match status" value="1"/>
</dbReference>
<dbReference type="InterPro" id="IPR036116">
    <property type="entry name" value="FN3_sf"/>
</dbReference>
<keyword evidence="12" id="KW-0393">Immunoglobulin domain</keyword>
<dbReference type="SMART" id="SM00060">
    <property type="entry name" value="FN3"/>
    <property type="match status" value="6"/>
</dbReference>
<keyword evidence="9 13" id="KW-0472">Membrane</keyword>
<name>A0A226EYH0_FOLCA</name>
<evidence type="ECO:0000256" key="4">
    <source>
        <dbReference type="ARBA" id="ARBA00022692"/>
    </source>
</evidence>
<dbReference type="AlphaFoldDB" id="A0A226EYH0"/>
<evidence type="ECO:0000256" key="10">
    <source>
        <dbReference type="ARBA" id="ARBA00023157"/>
    </source>
</evidence>
<feature type="domain" description="Ig-like" evidence="14">
    <location>
        <begin position="103"/>
        <end position="191"/>
    </location>
</feature>
<feature type="domain" description="Ig-like" evidence="14">
    <location>
        <begin position="8"/>
        <end position="94"/>
    </location>
</feature>
<keyword evidence="5" id="KW-0732">Signal</keyword>
<dbReference type="Pfam" id="PF25059">
    <property type="entry name" value="FN3_DSCAM-DSCAML_C"/>
    <property type="match status" value="1"/>
</dbReference>
<organism evidence="16 17">
    <name type="scientific">Folsomia candida</name>
    <name type="common">Springtail</name>
    <dbReference type="NCBI Taxonomy" id="158441"/>
    <lineage>
        <taxon>Eukaryota</taxon>
        <taxon>Metazoa</taxon>
        <taxon>Ecdysozoa</taxon>
        <taxon>Arthropoda</taxon>
        <taxon>Hexapoda</taxon>
        <taxon>Collembola</taxon>
        <taxon>Entomobryomorpha</taxon>
        <taxon>Isotomoidea</taxon>
        <taxon>Isotomidae</taxon>
        <taxon>Proisotominae</taxon>
        <taxon>Folsomia</taxon>
    </lineage>
</organism>
<dbReference type="OMA" id="GFGNSKH"/>
<reference evidence="16 17" key="1">
    <citation type="submission" date="2015-12" db="EMBL/GenBank/DDBJ databases">
        <title>The genome of Folsomia candida.</title>
        <authorList>
            <person name="Faddeeva A."/>
            <person name="Derks M.F."/>
            <person name="Anvar Y."/>
            <person name="Smit S."/>
            <person name="Van Straalen N."/>
            <person name="Roelofs D."/>
        </authorList>
    </citation>
    <scope>NUCLEOTIDE SEQUENCE [LARGE SCALE GENOMIC DNA]</scope>
    <source>
        <strain evidence="16 17">VU population</strain>
        <tissue evidence="16">Whole body</tissue>
    </source>
</reference>
<evidence type="ECO:0000256" key="5">
    <source>
        <dbReference type="ARBA" id="ARBA00022729"/>
    </source>
</evidence>
<feature type="domain" description="Fibronectin type-III" evidence="15">
    <location>
        <begin position="504"/>
        <end position="600"/>
    </location>
</feature>
<keyword evidence="4 13" id="KW-0812">Transmembrane</keyword>
<evidence type="ECO:0000256" key="11">
    <source>
        <dbReference type="ARBA" id="ARBA00023180"/>
    </source>
</evidence>
<dbReference type="GO" id="GO:0009653">
    <property type="term" value="P:anatomical structure morphogenesis"/>
    <property type="evidence" value="ECO:0007669"/>
    <property type="project" value="UniProtKB-ARBA"/>
</dbReference>
<dbReference type="InterPro" id="IPR003598">
    <property type="entry name" value="Ig_sub2"/>
</dbReference>
<dbReference type="FunFam" id="2.60.40.10:FF:000005">
    <property type="entry name" value="Neuronal cell adhesion molecule"/>
    <property type="match status" value="1"/>
</dbReference>
<dbReference type="EMBL" id="LNIX01000001">
    <property type="protein sequence ID" value="OXA62124.1"/>
    <property type="molecule type" value="Genomic_DNA"/>
</dbReference>
<evidence type="ECO:0000313" key="16">
    <source>
        <dbReference type="EMBL" id="OXA62124.1"/>
    </source>
</evidence>
<feature type="domain" description="Ig-like" evidence="14">
    <location>
        <begin position="702"/>
        <end position="790"/>
    </location>
</feature>
<dbReference type="GO" id="GO:0030154">
    <property type="term" value="P:cell differentiation"/>
    <property type="evidence" value="ECO:0007669"/>
    <property type="project" value="UniProtKB-ARBA"/>
</dbReference>
<protein>
    <submittedName>
        <fullName evidence="16">Down syndrome cell adhesion molecule</fullName>
    </submittedName>
</protein>
<dbReference type="InterPro" id="IPR036179">
    <property type="entry name" value="Ig-like_dom_sf"/>
</dbReference>
<evidence type="ECO:0000256" key="2">
    <source>
        <dbReference type="ARBA" id="ARBA00004236"/>
    </source>
</evidence>
<comment type="caution">
    <text evidence="16">The sequence shown here is derived from an EMBL/GenBank/DDBJ whole genome shotgun (WGS) entry which is preliminary data.</text>
</comment>
<dbReference type="InterPro" id="IPR007110">
    <property type="entry name" value="Ig-like_dom"/>
</dbReference>
<keyword evidence="11" id="KW-0325">Glycoprotein</keyword>
<dbReference type="GO" id="GO:0007416">
    <property type="term" value="P:synapse assembly"/>
    <property type="evidence" value="ECO:0007669"/>
    <property type="project" value="TreeGrafter"/>
</dbReference>
<feature type="domain" description="Ig-like" evidence="14">
    <location>
        <begin position="195"/>
        <end position="288"/>
    </location>
</feature>
<feature type="domain" description="Fibronectin type-III" evidence="15">
    <location>
        <begin position="887"/>
        <end position="986"/>
    </location>
</feature>
<dbReference type="PROSITE" id="PS50835">
    <property type="entry name" value="IG_LIKE"/>
    <property type="match status" value="4"/>
</dbReference>
<feature type="domain" description="Fibronectin type-III" evidence="15">
    <location>
        <begin position="297"/>
        <end position="395"/>
    </location>
</feature>
<dbReference type="Gene3D" id="2.60.40.10">
    <property type="entry name" value="Immunoglobulins"/>
    <property type="match status" value="10"/>
</dbReference>
<dbReference type="Pfam" id="PF00041">
    <property type="entry name" value="fn3"/>
    <property type="match status" value="5"/>
</dbReference>
<evidence type="ECO:0000256" key="6">
    <source>
        <dbReference type="ARBA" id="ARBA00022737"/>
    </source>
</evidence>
<dbReference type="STRING" id="158441.A0A226EYH0"/>
<sequence>MSDCLPGPPVISSFNFDDNLQEGQRTSISCNVMSGDLPIDISWLKDSQPIPPTLNVTPMRVKFLSNLIFEELRGSHSGIYTCSASNAAATVNFSAHLVVKVPPSWSQEPMDSRALLKSDLMLPCLAIGMPRPNVQWFREFPMTRTAIRPDHKFQISENGSLLILGIETSSNLTCEATNGVGIGISKSIHVTVIVPAQISAPMTSVVVAEGLPVLLRCRVHGDGPVQVVWRKNAIGLEQSPRVLQTVLDTSSPLEFSAELRINFSEKSDSAQYHCIGFNQYGRDEDTISLLVKARPRPPKEPIVTEIGSRVIQLQLNWSLNSENDPVTHFVLQYKKSSEISWDTDQVSNITIHSPTTTAVLRSLNPVTNYEIRILAMNEIGQSLPTQPISVLTLPEAPSGPPLNVTAIHTSSRTILVQWEQPHPNLINGVILGYHVLVSPVPITSTLSNSSSKLIDEKWGYQTEVNELRPNSRYRISIRAYNSAGVGPESPFISVTTPEGAPESPPVNVMCEPLSPKSFQVMWEPPPPHLANGIIQGYKVIYSPAEYELQGEKPEIKKTGNRETTLHGLLSYTNYSVRTLAYTGGGESLPSHPVFCTTDEDLPEEPSLVKVLSSGPNSISVSWLPPRFPNGIITKYKIAWKSEDLETEKERYYMASGNEDQMLMEVRRLRDNKRYTFSVTAATSLGQGKPSESVDVVVMAKAPAKIASFPVTRRPKLGQSTTLPCLSVGFPNPEVTWLKSSGSSPYTTTKHVMRNGTLFIPRVKDQDEGTYFCTAHNTIGSDEIQHTISISRPPSSVSLVLGYITTNSIQVHWDSPISDPQLSGYILQYRSSSLTEWSFHPLGSRLTSFVLDNLLCGTAYQIRLAGENSIGMGEFSQMLRTKTTGSPPEQHPKLTEVIDGNGTMIRIDLNRWPNGGCRIKKFHLEFKNKNIGEWNTVQRTNFSRVFILNTTMGTKYDLRISLENEAGLVSKIFSVESSPEFFTNYEKLMQNNGDQSVVSGSALLSDPHIIVPIISACICTVAVIICIFIVVKRKTANGNGWKMGNSSSQQTWLSSDDFRIEKPLDKSKIEEAPGNSSGMSIYATLNSRQSMPMTIRDSTVRFQTFGQVENYDAPPLPHQPCFGRPRGNFSSSISHEELVMQEGFNAPGHNAHDSLNLQAIRNLRRVSNPNEYSVEDICSHDYAHPYQVVSVNRDPTTNLDVYDGRHTLRKQKQGKRSRGYPNQQD</sequence>
<keyword evidence="17" id="KW-1185">Reference proteome</keyword>
<evidence type="ECO:0000256" key="8">
    <source>
        <dbReference type="ARBA" id="ARBA00022989"/>
    </source>
</evidence>
<keyword evidence="10" id="KW-1015">Disulfide bond</keyword>
<keyword evidence="6" id="KW-0677">Repeat</keyword>
<evidence type="ECO:0000259" key="14">
    <source>
        <dbReference type="PROSITE" id="PS50835"/>
    </source>
</evidence>
<evidence type="ECO:0000256" key="7">
    <source>
        <dbReference type="ARBA" id="ARBA00022889"/>
    </source>
</evidence>
<dbReference type="SMART" id="SM00409">
    <property type="entry name" value="IG"/>
    <property type="match status" value="4"/>
</dbReference>
<evidence type="ECO:0000256" key="13">
    <source>
        <dbReference type="SAM" id="Phobius"/>
    </source>
</evidence>
<dbReference type="FunFam" id="2.60.40.10:FF:000028">
    <property type="entry name" value="Neuronal cell adhesion molecule"/>
    <property type="match status" value="1"/>
</dbReference>
<feature type="domain" description="Fibronectin type-III" evidence="15">
    <location>
        <begin position="792"/>
        <end position="886"/>
    </location>
</feature>
<evidence type="ECO:0000256" key="12">
    <source>
        <dbReference type="ARBA" id="ARBA00023319"/>
    </source>
</evidence>
<dbReference type="FunFam" id="2.60.40.10:FF:000333">
    <property type="entry name" value="Down syndrome cell adhesion molecule"/>
    <property type="match status" value="1"/>
</dbReference>
<dbReference type="InterPro" id="IPR013783">
    <property type="entry name" value="Ig-like_fold"/>
</dbReference>
<gene>
    <name evidence="16" type="ORF">Fcan01_02333</name>
</gene>